<keyword evidence="1" id="KW-0472">Membrane</keyword>
<reference evidence="3" key="1">
    <citation type="submission" date="2015-11" db="EMBL/GenBank/DDBJ databases">
        <authorList>
            <person name="Horvath B."/>
        </authorList>
    </citation>
    <scope>NUCLEOTIDE SEQUENCE [LARGE SCALE GENOMIC DNA]</scope>
</reference>
<keyword evidence="1" id="KW-1133">Transmembrane helix</keyword>
<keyword evidence="1" id="KW-0812">Transmembrane</keyword>
<evidence type="ECO:0000256" key="1">
    <source>
        <dbReference type="SAM" id="Phobius"/>
    </source>
</evidence>
<evidence type="ECO:0000313" key="2">
    <source>
        <dbReference type="EMBL" id="AMZ04907.1"/>
    </source>
</evidence>
<accession>A0A165Y7C3</accession>
<feature type="transmembrane region" description="Helical" evidence="1">
    <location>
        <begin position="13"/>
        <end position="34"/>
    </location>
</feature>
<protein>
    <submittedName>
        <fullName evidence="2">Uncharacterized protein</fullName>
    </submittedName>
</protein>
<dbReference type="Proteomes" id="UP000149504">
    <property type="component" value="Segment"/>
</dbReference>
<organism evidence="2 3">
    <name type="scientific">European catfish virus</name>
    <dbReference type="NCBI Taxonomy" id="84739"/>
    <lineage>
        <taxon>Viruses</taxon>
        <taxon>Varidnaviria</taxon>
        <taxon>Bamfordvirae</taxon>
        <taxon>Nucleocytoviricota</taxon>
        <taxon>Megaviricetes</taxon>
        <taxon>Pimascovirales</taxon>
        <taxon>Pimascovirales incertae sedis</taxon>
        <taxon>Iridoviridae</taxon>
        <taxon>Alphairidovirinae</taxon>
        <taxon>Ranavirus</taxon>
        <taxon>Ranavirus perca1</taxon>
        <taxon>Epizootic haematopoietic necrosis virus</taxon>
    </lineage>
</organism>
<name>A0A165Y7C3_9VIRU</name>
<sequence>MLHILLVLELYKALLYEIAAVIVATVSGYLRAYFGINVARYV</sequence>
<proteinExistence type="predicted"/>
<evidence type="ECO:0000313" key="3">
    <source>
        <dbReference type="Proteomes" id="UP000149504"/>
    </source>
</evidence>
<dbReference type="EMBL" id="KT989884">
    <property type="protein sequence ID" value="AMZ04907.1"/>
    <property type="molecule type" value="Genomic_DNA"/>
</dbReference>